<dbReference type="AlphaFoldDB" id="A0A8S9M976"/>
<proteinExistence type="predicted"/>
<accession>A0A8S9M976</accession>
<comment type="caution">
    <text evidence="1">The sequence shown here is derived from an EMBL/GenBank/DDBJ whole genome shotgun (WGS) entry which is preliminary data.</text>
</comment>
<reference evidence="1" key="1">
    <citation type="submission" date="2019-12" db="EMBL/GenBank/DDBJ databases">
        <title>Genome sequencing and annotation of Brassica cretica.</title>
        <authorList>
            <person name="Studholme D.J."/>
            <person name="Sarris P.F."/>
        </authorList>
    </citation>
    <scope>NUCLEOTIDE SEQUENCE</scope>
    <source>
        <strain evidence="1">PFS-102/07</strain>
        <tissue evidence="1">Leaf</tissue>
    </source>
</reference>
<dbReference type="EMBL" id="QGKY02000089">
    <property type="protein sequence ID" value="KAF2613756.1"/>
    <property type="molecule type" value="Genomic_DNA"/>
</dbReference>
<organism evidence="1">
    <name type="scientific">Brassica cretica</name>
    <name type="common">Mustard</name>
    <dbReference type="NCBI Taxonomy" id="69181"/>
    <lineage>
        <taxon>Eukaryota</taxon>
        <taxon>Viridiplantae</taxon>
        <taxon>Streptophyta</taxon>
        <taxon>Embryophyta</taxon>
        <taxon>Tracheophyta</taxon>
        <taxon>Spermatophyta</taxon>
        <taxon>Magnoliopsida</taxon>
        <taxon>eudicotyledons</taxon>
        <taxon>Gunneridae</taxon>
        <taxon>Pentapetalae</taxon>
        <taxon>rosids</taxon>
        <taxon>malvids</taxon>
        <taxon>Brassicales</taxon>
        <taxon>Brassicaceae</taxon>
        <taxon>Brassiceae</taxon>
        <taxon>Brassica</taxon>
    </lineage>
</organism>
<name>A0A8S9M976_BRACR</name>
<sequence>MYQGLQEEFEDVSLSHNLRSRNGRADALAKEARNRCYIFFHIDQIRSDGGALRRIG</sequence>
<evidence type="ECO:0000313" key="1">
    <source>
        <dbReference type="EMBL" id="KAF2613756.1"/>
    </source>
</evidence>
<protein>
    <submittedName>
        <fullName evidence="1">Uncharacterized protein</fullName>
    </submittedName>
</protein>
<gene>
    <name evidence="1" type="ORF">F2Q70_00008305</name>
</gene>